<reference evidence="1 2" key="1">
    <citation type="submission" date="2015-08" db="EMBL/GenBank/DDBJ databases">
        <title>The genome of the Asian arowana (Scleropages formosus).</title>
        <authorList>
            <person name="Tan M.H."/>
            <person name="Gan H.M."/>
            <person name="Croft L.J."/>
            <person name="Austin C.M."/>
        </authorList>
    </citation>
    <scope>NUCLEOTIDE SEQUENCE [LARGE SCALE GENOMIC DNA]</scope>
    <source>
        <strain evidence="1">Aro1</strain>
    </source>
</reference>
<comment type="caution">
    <text evidence="1">The sequence shown here is derived from an EMBL/GenBank/DDBJ whole genome shotgun (WGS) entry which is preliminary data.</text>
</comment>
<sequence>MSGEKNVNTVWINMPCHYLLNSTVIKAFFAQFNSKAATRNFRSMVDITRSGSTGVRWSLSISVSLALVRSLRGSPATAGSLLFL</sequence>
<accession>A0A0P7VZY2</accession>
<evidence type="ECO:0000313" key="2">
    <source>
        <dbReference type="Proteomes" id="UP000034805"/>
    </source>
</evidence>
<organism evidence="1 2">
    <name type="scientific">Scleropages formosus</name>
    <name type="common">Asian bonytongue</name>
    <name type="synonym">Osteoglossum formosum</name>
    <dbReference type="NCBI Taxonomy" id="113540"/>
    <lineage>
        <taxon>Eukaryota</taxon>
        <taxon>Metazoa</taxon>
        <taxon>Chordata</taxon>
        <taxon>Craniata</taxon>
        <taxon>Vertebrata</taxon>
        <taxon>Euteleostomi</taxon>
        <taxon>Actinopterygii</taxon>
        <taxon>Neopterygii</taxon>
        <taxon>Teleostei</taxon>
        <taxon>Osteoglossocephala</taxon>
        <taxon>Osteoglossomorpha</taxon>
        <taxon>Osteoglossiformes</taxon>
        <taxon>Osteoglossidae</taxon>
        <taxon>Scleropages</taxon>
    </lineage>
</organism>
<gene>
    <name evidence="1" type="ORF">Z043_100748</name>
</gene>
<dbReference type="EMBL" id="JARO02000156">
    <property type="protein sequence ID" value="KPP79654.1"/>
    <property type="molecule type" value="Genomic_DNA"/>
</dbReference>
<dbReference type="AlphaFoldDB" id="A0A0P7VZY2"/>
<proteinExistence type="predicted"/>
<protein>
    <submittedName>
        <fullName evidence="1">Uncharacterized protein</fullName>
    </submittedName>
</protein>
<name>A0A0P7VZY2_SCLFO</name>
<evidence type="ECO:0000313" key="1">
    <source>
        <dbReference type="EMBL" id="KPP79654.1"/>
    </source>
</evidence>
<dbReference type="Proteomes" id="UP000034805">
    <property type="component" value="Unassembled WGS sequence"/>
</dbReference>